<sequence length="222" mass="25703">MGKKALTKTQINQIIRLRERGYSLPEIRRITSHGSGTIFKYIRGIKILPKFEELWKNKRKSSVSRMIQEQKKSQEEAKKLIKKIGKKEKALIAACLYWAEGAKRDFNLTNTDPSLIKTFVSCLKELGVKKERLSINLRIYEDLDREKACNFWSKIVGIPKKKIMYIDVLRGKKNGKLKYGMCRLRVIKGAYFFKLLNNLAEIIKTNTVAPVVQRIGRGFPKP</sequence>
<evidence type="ECO:0000313" key="1">
    <source>
        <dbReference type="EMBL" id="PIZ87808.1"/>
    </source>
</evidence>
<evidence type="ECO:0000313" key="2">
    <source>
        <dbReference type="Proteomes" id="UP000229166"/>
    </source>
</evidence>
<reference evidence="2" key="1">
    <citation type="submission" date="2017-09" db="EMBL/GenBank/DDBJ databases">
        <title>Depth-based differentiation of microbial function through sediment-hosted aquifers and enrichment of novel symbionts in the deep terrestrial subsurface.</title>
        <authorList>
            <person name="Probst A.J."/>
            <person name="Ladd B."/>
            <person name="Jarett J.K."/>
            <person name="Geller-Mcgrath D.E."/>
            <person name="Sieber C.M.K."/>
            <person name="Emerson J.B."/>
            <person name="Anantharaman K."/>
            <person name="Thomas B.C."/>
            <person name="Malmstrom R."/>
            <person name="Stieglmeier M."/>
            <person name="Klingl A."/>
            <person name="Woyke T."/>
            <person name="Ryan C.M."/>
            <person name="Banfield J.F."/>
        </authorList>
    </citation>
    <scope>NUCLEOTIDE SEQUENCE [LARGE SCALE GENOMIC DNA]</scope>
</reference>
<organism evidence="1 2">
    <name type="scientific">Candidatus Nealsonbacteria bacterium CG_4_10_14_0_2_um_filter_40_15</name>
    <dbReference type="NCBI Taxonomy" id="1974682"/>
    <lineage>
        <taxon>Bacteria</taxon>
        <taxon>Candidatus Nealsoniibacteriota</taxon>
    </lineage>
</organism>
<proteinExistence type="predicted"/>
<dbReference type="AlphaFoldDB" id="A0A2M7UV37"/>
<name>A0A2M7UV37_9BACT</name>
<dbReference type="EMBL" id="PFOZ01000006">
    <property type="protein sequence ID" value="PIZ87808.1"/>
    <property type="molecule type" value="Genomic_DNA"/>
</dbReference>
<gene>
    <name evidence="1" type="ORF">COX92_00290</name>
</gene>
<evidence type="ECO:0008006" key="3">
    <source>
        <dbReference type="Google" id="ProtNLM"/>
    </source>
</evidence>
<accession>A0A2M7UV37</accession>
<dbReference type="Proteomes" id="UP000229166">
    <property type="component" value="Unassembled WGS sequence"/>
</dbReference>
<comment type="caution">
    <text evidence="1">The sequence shown here is derived from an EMBL/GenBank/DDBJ whole genome shotgun (WGS) entry which is preliminary data.</text>
</comment>
<protein>
    <recommendedName>
        <fullName evidence="3">Resolvase HTH domain-containing protein</fullName>
    </recommendedName>
</protein>